<comment type="caution">
    <text evidence="8">The sequence shown here is derived from an EMBL/GenBank/DDBJ whole genome shotgun (WGS) entry which is preliminary data.</text>
</comment>
<feature type="transmembrane region" description="Helical" evidence="5">
    <location>
        <begin position="100"/>
        <end position="122"/>
    </location>
</feature>
<feature type="transmembrane region" description="Helical" evidence="5">
    <location>
        <begin position="62"/>
        <end position="88"/>
    </location>
</feature>
<reference evidence="8" key="1">
    <citation type="submission" date="2020-04" db="EMBL/GenBank/DDBJ databases">
        <authorList>
            <person name="Zhang T."/>
        </authorList>
    </citation>
    <scope>NUCLEOTIDE SEQUENCE</scope>
    <source>
        <strain evidence="8">HKST-UBA79</strain>
    </source>
</reference>
<dbReference type="InterPro" id="IPR019489">
    <property type="entry name" value="Clp_ATPase_C"/>
</dbReference>
<dbReference type="InterPro" id="IPR001270">
    <property type="entry name" value="ClpA/B"/>
</dbReference>
<dbReference type="GO" id="GO:0034605">
    <property type="term" value="P:cellular response to heat"/>
    <property type="evidence" value="ECO:0007669"/>
    <property type="project" value="TreeGrafter"/>
</dbReference>
<dbReference type="CDD" id="cd00009">
    <property type="entry name" value="AAA"/>
    <property type="match status" value="1"/>
</dbReference>
<keyword evidence="5" id="KW-0812">Transmembrane</keyword>
<dbReference type="InterPro" id="IPR041546">
    <property type="entry name" value="ClpA/ClpB_AAA_lid"/>
</dbReference>
<dbReference type="Pfam" id="PF10431">
    <property type="entry name" value="ClpB_D2-small"/>
    <property type="match status" value="1"/>
</dbReference>
<dbReference type="CDD" id="cd19499">
    <property type="entry name" value="RecA-like_ClpB_Hsp104-like"/>
    <property type="match status" value="1"/>
</dbReference>
<dbReference type="InterPro" id="IPR050130">
    <property type="entry name" value="ClpA_ClpB"/>
</dbReference>
<dbReference type="InterPro" id="IPR027417">
    <property type="entry name" value="P-loop_NTPase"/>
</dbReference>
<dbReference type="Proteomes" id="UP000740557">
    <property type="component" value="Unassembled WGS sequence"/>
</dbReference>
<dbReference type="SMART" id="SM01086">
    <property type="entry name" value="ClpB_D2-small"/>
    <property type="match status" value="1"/>
</dbReference>
<evidence type="ECO:0000259" key="6">
    <source>
        <dbReference type="SMART" id="SM00382"/>
    </source>
</evidence>
<dbReference type="PANTHER" id="PTHR11638:SF18">
    <property type="entry name" value="HEAT SHOCK PROTEIN 104"/>
    <property type="match status" value="1"/>
</dbReference>
<evidence type="ECO:0000313" key="8">
    <source>
        <dbReference type="EMBL" id="MCA9308199.1"/>
    </source>
</evidence>
<keyword evidence="4" id="KW-0143">Chaperone</keyword>
<evidence type="ECO:0000259" key="7">
    <source>
        <dbReference type="SMART" id="SM01086"/>
    </source>
</evidence>
<proteinExistence type="predicted"/>
<dbReference type="AlphaFoldDB" id="A0A955EDL6"/>
<evidence type="ECO:0000313" key="9">
    <source>
        <dbReference type="Proteomes" id="UP000740557"/>
    </source>
</evidence>
<dbReference type="PANTHER" id="PTHR11638">
    <property type="entry name" value="ATP-DEPENDENT CLP PROTEASE"/>
    <property type="match status" value="1"/>
</dbReference>
<keyword evidence="8" id="KW-0645">Protease</keyword>
<protein>
    <submittedName>
        <fullName evidence="8">ATP-dependent Clp protease ATP-binding subunit</fullName>
    </submittedName>
</protein>
<feature type="domain" description="Clp ATPase C-terminal" evidence="7">
    <location>
        <begin position="766"/>
        <end position="851"/>
    </location>
</feature>
<evidence type="ECO:0000256" key="1">
    <source>
        <dbReference type="ARBA" id="ARBA00022737"/>
    </source>
</evidence>
<dbReference type="Pfam" id="PF00004">
    <property type="entry name" value="AAA"/>
    <property type="match status" value="1"/>
</dbReference>
<dbReference type="GO" id="GO:0008233">
    <property type="term" value="F:peptidase activity"/>
    <property type="evidence" value="ECO:0007669"/>
    <property type="project" value="UniProtKB-KW"/>
</dbReference>
<dbReference type="GO" id="GO:0005524">
    <property type="term" value="F:ATP binding"/>
    <property type="evidence" value="ECO:0007669"/>
    <property type="project" value="UniProtKB-KW"/>
</dbReference>
<evidence type="ECO:0000256" key="3">
    <source>
        <dbReference type="ARBA" id="ARBA00022840"/>
    </source>
</evidence>
<keyword evidence="5" id="KW-1133">Transmembrane helix</keyword>
<dbReference type="InterPro" id="IPR003959">
    <property type="entry name" value="ATPase_AAA_core"/>
</dbReference>
<dbReference type="InterPro" id="IPR003593">
    <property type="entry name" value="AAA+_ATPase"/>
</dbReference>
<gene>
    <name evidence="8" type="ORF">KC980_01690</name>
</gene>
<dbReference type="Gene3D" id="3.40.50.300">
    <property type="entry name" value="P-loop containing nucleotide triphosphate hydrolases"/>
    <property type="match status" value="2"/>
</dbReference>
<dbReference type="EMBL" id="JAGQNX010000048">
    <property type="protein sequence ID" value="MCA9308199.1"/>
    <property type="molecule type" value="Genomic_DNA"/>
</dbReference>
<dbReference type="PRINTS" id="PR00300">
    <property type="entry name" value="CLPPROTEASEA"/>
</dbReference>
<dbReference type="Gene3D" id="1.10.8.60">
    <property type="match status" value="2"/>
</dbReference>
<evidence type="ECO:0000256" key="5">
    <source>
        <dbReference type="SAM" id="Phobius"/>
    </source>
</evidence>
<dbReference type="SMART" id="SM00382">
    <property type="entry name" value="AAA"/>
    <property type="match status" value="2"/>
</dbReference>
<keyword evidence="8" id="KW-0378">Hydrolase</keyword>
<dbReference type="GO" id="GO:0005737">
    <property type="term" value="C:cytoplasm"/>
    <property type="evidence" value="ECO:0007669"/>
    <property type="project" value="TreeGrafter"/>
</dbReference>
<dbReference type="Pfam" id="PF07724">
    <property type="entry name" value="AAA_2"/>
    <property type="match status" value="1"/>
</dbReference>
<organism evidence="8 9">
    <name type="scientific">candidate division WWE3 bacterium</name>
    <dbReference type="NCBI Taxonomy" id="2053526"/>
    <lineage>
        <taxon>Bacteria</taxon>
        <taxon>Katanobacteria</taxon>
    </lineage>
</organism>
<evidence type="ECO:0000256" key="2">
    <source>
        <dbReference type="ARBA" id="ARBA00022741"/>
    </source>
</evidence>
<accession>A0A955EDL6</accession>
<dbReference type="GO" id="GO:0006508">
    <property type="term" value="P:proteolysis"/>
    <property type="evidence" value="ECO:0007669"/>
    <property type="project" value="UniProtKB-KW"/>
</dbReference>
<dbReference type="SUPFAM" id="SSF52540">
    <property type="entry name" value="P-loop containing nucleoside triphosphate hydrolases"/>
    <property type="match status" value="2"/>
</dbReference>
<dbReference type="Pfam" id="PF17871">
    <property type="entry name" value="AAA_lid_9"/>
    <property type="match status" value="1"/>
</dbReference>
<feature type="domain" description="AAA+ ATPase" evidence="6">
    <location>
        <begin position="327"/>
        <end position="470"/>
    </location>
</feature>
<evidence type="ECO:0000256" key="4">
    <source>
        <dbReference type="ARBA" id="ARBA00023186"/>
    </source>
</evidence>
<reference evidence="8" key="2">
    <citation type="journal article" date="2021" name="Microbiome">
        <title>Successional dynamics and alternative stable states in a saline activated sludge microbial community over 9 years.</title>
        <authorList>
            <person name="Wang Y."/>
            <person name="Ye J."/>
            <person name="Ju F."/>
            <person name="Liu L."/>
            <person name="Boyd J.A."/>
            <person name="Deng Y."/>
            <person name="Parks D.H."/>
            <person name="Jiang X."/>
            <person name="Yin X."/>
            <person name="Woodcroft B.J."/>
            <person name="Tyson G.W."/>
            <person name="Hugenholtz P."/>
            <person name="Polz M.F."/>
            <person name="Zhang T."/>
        </authorList>
    </citation>
    <scope>NUCLEOTIDE SEQUENCE</scope>
    <source>
        <strain evidence="8">HKST-UBA79</strain>
    </source>
</reference>
<dbReference type="GO" id="GO:0016887">
    <property type="term" value="F:ATP hydrolysis activity"/>
    <property type="evidence" value="ECO:0007669"/>
    <property type="project" value="InterPro"/>
</dbReference>
<keyword evidence="2" id="KW-0547">Nucleotide-binding</keyword>
<name>A0A955EDL6_UNCKA</name>
<keyword evidence="5" id="KW-0472">Membrane</keyword>
<keyword evidence="3 8" id="KW-0067">ATP-binding</keyword>
<feature type="domain" description="AAA+ ATPase" evidence="6">
    <location>
        <begin position="601"/>
        <end position="767"/>
    </location>
</feature>
<keyword evidence="1" id="KW-0677">Repeat</keyword>
<sequence>MYYELPNYGYLFVKWWFIGFPKKLVRSGVNVLKLFNNDFSLTLNIKLLFVPLFNDYTLVGRFIGVLVRLSFIFLSLPISIVLMLLVLIMPVFWLVMPILLVYYMSYWFLLTPFVLFGLWYFFSKNLAVTTIAKTSESNYLNAFRPNVLKHLNGFGSGSTYLSRFFNDAQISTLLSKLEISSPALVSALSSSISKSLVQSLSREAYTYAKSTGTRYVEAEHLFVVLFKSLPNADIVLSSLGLKVEYIESLVSGVLLYRERKETCHFWQDGYVVPQMGGVNRTLTGRVTKYLDSFSTDVTTEAMGNKYNKFVAHAKELETVAQLLDSHSNANVLILGEPGSGKSFLVGALANEILHGTKYEGLKFKRIVRVDAGSLVAGASSPAAIAERIKNIMEDVQGSQNIILFLDEFHELLTTGGGENDMGTIFSILSPYLESSNHFVATTDLAHYRKYIEGNGTFTRLFNTVELSEVSVKDTLKVLEGFALDLEREYDVTITYMALVKTVELSKKLIHDKVFPDKAVKMLRRTVLKADKGARITSTEVEQEISTFTHVPVTDVSSDESAKLLTIEDSMKKMVIGQDFAVAKVAKSLQRARMGIRDETKPIASFLFVGTTGVGKTQTARALAQNYFGGVASMIRLDMSEYQQIDSMDRLIGSPDGSTRGLLTDAVRSRPFALVLLDEIEKAHPNILMAFLQVLDEGRLTDSVGTTVDFTNTIIIATSNVGSLELQKLSEETNFNILEEKALLAVRSKFAPEFINRFSGVIVFKPLSKDAIKAIVGIELQRVTNLAQDKGVNITYTSELISEIAARGFDSKYGARPIARVIEDSVESYLAVKLLSKEITMGDSVTLGIEVFE</sequence>